<keyword evidence="8" id="KW-1185">Reference proteome</keyword>
<evidence type="ECO:0000259" key="6">
    <source>
        <dbReference type="SMART" id="SM00829"/>
    </source>
</evidence>
<evidence type="ECO:0000313" key="7">
    <source>
        <dbReference type="EMBL" id="GAA5163818.1"/>
    </source>
</evidence>
<dbReference type="Pfam" id="PF08240">
    <property type="entry name" value="ADH_N"/>
    <property type="match status" value="1"/>
</dbReference>
<proteinExistence type="inferred from homology"/>
<gene>
    <name evidence="7" type="ORF">GCM10025770_16620</name>
</gene>
<comment type="similarity">
    <text evidence="5">Belongs to the zinc-containing alcohol dehydrogenase family.</text>
</comment>
<dbReference type="PANTHER" id="PTHR43880">
    <property type="entry name" value="ALCOHOL DEHYDROGENASE"/>
    <property type="match status" value="1"/>
</dbReference>
<dbReference type="InterPro" id="IPR013149">
    <property type="entry name" value="ADH-like_C"/>
</dbReference>
<keyword evidence="3" id="KW-0560">Oxidoreductase</keyword>
<dbReference type="SMART" id="SM00829">
    <property type="entry name" value="PKS_ER"/>
    <property type="match status" value="1"/>
</dbReference>
<dbReference type="InterPro" id="IPR013154">
    <property type="entry name" value="ADH-like_N"/>
</dbReference>
<evidence type="ECO:0000256" key="5">
    <source>
        <dbReference type="RuleBase" id="RU361277"/>
    </source>
</evidence>
<accession>A0ABP9QL67</accession>
<protein>
    <submittedName>
        <fullName evidence="7">Zinc-dependent alcohol dehydrogenase family protein</fullName>
    </submittedName>
</protein>
<dbReference type="PROSITE" id="PS00059">
    <property type="entry name" value="ADH_ZINC"/>
    <property type="match status" value="1"/>
</dbReference>
<comment type="caution">
    <text evidence="7">The sequence shown here is derived from an EMBL/GenBank/DDBJ whole genome shotgun (WGS) entry which is preliminary data.</text>
</comment>
<dbReference type="Proteomes" id="UP001500547">
    <property type="component" value="Unassembled WGS sequence"/>
</dbReference>
<dbReference type="InterPro" id="IPR011032">
    <property type="entry name" value="GroES-like_sf"/>
</dbReference>
<evidence type="ECO:0000256" key="2">
    <source>
        <dbReference type="ARBA" id="ARBA00022833"/>
    </source>
</evidence>
<reference evidence="8" key="1">
    <citation type="journal article" date="2019" name="Int. J. Syst. Evol. Microbiol.">
        <title>The Global Catalogue of Microorganisms (GCM) 10K type strain sequencing project: providing services to taxonomists for standard genome sequencing and annotation.</title>
        <authorList>
            <consortium name="The Broad Institute Genomics Platform"/>
            <consortium name="The Broad Institute Genome Sequencing Center for Infectious Disease"/>
            <person name="Wu L."/>
            <person name="Ma J."/>
        </authorList>
    </citation>
    <scope>NUCLEOTIDE SEQUENCE [LARGE SCALE GENOMIC DNA]</scope>
    <source>
        <strain evidence="8">JCM 18715</strain>
    </source>
</reference>
<dbReference type="InterPro" id="IPR002328">
    <property type="entry name" value="ADH_Zn_CS"/>
</dbReference>
<dbReference type="Gene3D" id="3.40.50.720">
    <property type="entry name" value="NAD(P)-binding Rossmann-like Domain"/>
    <property type="match status" value="1"/>
</dbReference>
<dbReference type="SUPFAM" id="SSF50129">
    <property type="entry name" value="GroES-like"/>
    <property type="match status" value="1"/>
</dbReference>
<dbReference type="EMBL" id="BAABLD010000008">
    <property type="protein sequence ID" value="GAA5163818.1"/>
    <property type="molecule type" value="Genomic_DNA"/>
</dbReference>
<evidence type="ECO:0000256" key="1">
    <source>
        <dbReference type="ARBA" id="ARBA00022723"/>
    </source>
</evidence>
<dbReference type="InterPro" id="IPR036291">
    <property type="entry name" value="NAD(P)-bd_dom_sf"/>
</dbReference>
<name>A0ABP9QL67_9RHOO</name>
<sequence length="358" mass="38273">MKMNAAVLEKLNEPLAVVADIQIPELARGQVLVRVAYSGVCHSQLMEARGARGEDRFLPHLLGHEGTGVVEAVGEGVTKVKPGDWVVLGWIKGLGLDGGGAQYLHAGRKINAGGVTTFNEHAVVAENRLVHLPEGIPLDVGVLFGCALPTGAGIVTNTIKPVPGSSLAVFGLGGIGLSALMATQLFDCRQVIAIDINPDKLALAKDFGATVTIDARNENVAARLRELTGAGLDYAVEATGLSSTIELAFESVRRGGGLCVFASHPAHGSRISIDPFELICGKRLQGSWGGECKPDEDIPKFAELYRQGRLPLERLITKRYRLADINEALDDLEAQRVGRPLLEISPELNQRYLADRQK</sequence>
<keyword evidence="1 5" id="KW-0479">Metal-binding</keyword>
<dbReference type="SUPFAM" id="SSF51735">
    <property type="entry name" value="NAD(P)-binding Rossmann-fold domains"/>
    <property type="match status" value="1"/>
</dbReference>
<comment type="cofactor">
    <cofactor evidence="5">
        <name>Zn(2+)</name>
        <dbReference type="ChEBI" id="CHEBI:29105"/>
    </cofactor>
</comment>
<keyword evidence="4" id="KW-0520">NAD</keyword>
<evidence type="ECO:0000256" key="3">
    <source>
        <dbReference type="ARBA" id="ARBA00023002"/>
    </source>
</evidence>
<evidence type="ECO:0000256" key="4">
    <source>
        <dbReference type="ARBA" id="ARBA00023027"/>
    </source>
</evidence>
<keyword evidence="2 5" id="KW-0862">Zinc</keyword>
<dbReference type="InterPro" id="IPR020843">
    <property type="entry name" value="ER"/>
</dbReference>
<dbReference type="PANTHER" id="PTHR43880:SF12">
    <property type="entry name" value="ALCOHOL DEHYDROGENASE CLASS-3"/>
    <property type="match status" value="1"/>
</dbReference>
<evidence type="ECO:0000313" key="8">
    <source>
        <dbReference type="Proteomes" id="UP001500547"/>
    </source>
</evidence>
<feature type="domain" description="Enoyl reductase (ER)" evidence="6">
    <location>
        <begin position="10"/>
        <end position="342"/>
    </location>
</feature>
<organism evidence="7 8">
    <name type="scientific">Viridibacterium curvum</name>
    <dbReference type="NCBI Taxonomy" id="1101404"/>
    <lineage>
        <taxon>Bacteria</taxon>
        <taxon>Pseudomonadati</taxon>
        <taxon>Pseudomonadota</taxon>
        <taxon>Betaproteobacteria</taxon>
        <taxon>Rhodocyclales</taxon>
        <taxon>Rhodocyclaceae</taxon>
        <taxon>Viridibacterium</taxon>
    </lineage>
</organism>
<dbReference type="Gene3D" id="3.90.180.10">
    <property type="entry name" value="Medium-chain alcohol dehydrogenases, catalytic domain"/>
    <property type="match status" value="1"/>
</dbReference>
<dbReference type="Pfam" id="PF00107">
    <property type="entry name" value="ADH_zinc_N"/>
    <property type="match status" value="1"/>
</dbReference>